<keyword evidence="1" id="KW-0472">Membrane</keyword>
<feature type="transmembrane region" description="Helical" evidence="1">
    <location>
        <begin position="141"/>
        <end position="166"/>
    </location>
</feature>
<dbReference type="RefSeq" id="WP_161824840.1">
    <property type="nucleotide sequence ID" value="NZ_WVIC01000012.1"/>
</dbReference>
<name>A0A8K1ZW66_9CYAN</name>
<reference evidence="2" key="1">
    <citation type="submission" date="2019-12" db="EMBL/GenBank/DDBJ databases">
        <title>High-Quality draft genome sequences of three cyanobacteria isolated from the limestone walls of the Old Cathedral of Coimbra.</title>
        <authorList>
            <person name="Tiago I."/>
            <person name="Soares F."/>
            <person name="Portugal A."/>
        </authorList>
    </citation>
    <scope>NUCLEOTIDE SEQUENCE [LARGE SCALE GENOMIC DNA]</scope>
    <source>
        <strain evidence="2">C</strain>
    </source>
</reference>
<keyword evidence="3" id="KW-1185">Reference proteome</keyword>
<gene>
    <name evidence="2" type="ORF">GS597_07520</name>
</gene>
<keyword evidence="1" id="KW-1133">Transmembrane helix</keyword>
<comment type="caution">
    <text evidence="2">The sequence shown here is derived from an EMBL/GenBank/DDBJ whole genome shotgun (WGS) entry which is preliminary data.</text>
</comment>
<evidence type="ECO:0000313" key="3">
    <source>
        <dbReference type="Proteomes" id="UP000607397"/>
    </source>
</evidence>
<feature type="transmembrane region" description="Helical" evidence="1">
    <location>
        <begin position="76"/>
        <end position="97"/>
    </location>
</feature>
<dbReference type="InterPro" id="IPR019206">
    <property type="entry name" value="DUF2085_TM"/>
</dbReference>
<keyword evidence="1" id="KW-0812">Transmembrane</keyword>
<dbReference type="Proteomes" id="UP000607397">
    <property type="component" value="Unassembled WGS sequence"/>
</dbReference>
<protein>
    <submittedName>
        <fullName evidence="2">DUF2085 domain-containing protein</fullName>
    </submittedName>
</protein>
<proteinExistence type="predicted"/>
<sequence length="176" mass="19418">MTKAAPSFPKSPSRSKPWREPFADLVLAALVGGPLAAPFLAATPLPVLPLIANIIYWMGNHVCPQPEMGLVLSPPYLMAVCMRCYGTLIGLVITRYWVAKTQGWGRYWLPQYGLVGLALAILLCLVYPAELLAQHLGWWDYNNWVVTAFGLVSGLGLGAYIMPLIYRRPVQYAGSR</sequence>
<feature type="transmembrane region" description="Helical" evidence="1">
    <location>
        <begin position="109"/>
        <end position="129"/>
    </location>
</feature>
<accession>A0A8K1ZW66</accession>
<evidence type="ECO:0000256" key="1">
    <source>
        <dbReference type="SAM" id="Phobius"/>
    </source>
</evidence>
<dbReference type="EMBL" id="WVIC01000012">
    <property type="protein sequence ID" value="NCJ06360.1"/>
    <property type="molecule type" value="Genomic_DNA"/>
</dbReference>
<dbReference type="Pfam" id="PF09858">
    <property type="entry name" value="DUF2085"/>
    <property type="match status" value="1"/>
</dbReference>
<dbReference type="AlphaFoldDB" id="A0A8K1ZW66"/>
<evidence type="ECO:0000313" key="2">
    <source>
        <dbReference type="EMBL" id="NCJ06360.1"/>
    </source>
</evidence>
<organism evidence="2 3">
    <name type="scientific">Petrachloros mirabilis ULC683</name>
    <dbReference type="NCBI Taxonomy" id="2781853"/>
    <lineage>
        <taxon>Bacteria</taxon>
        <taxon>Bacillati</taxon>
        <taxon>Cyanobacteriota</taxon>
        <taxon>Cyanophyceae</taxon>
        <taxon>Synechococcales</taxon>
        <taxon>Petrachlorosaceae</taxon>
        <taxon>Petrachloros</taxon>
        <taxon>Petrachloros mirabilis</taxon>
    </lineage>
</organism>